<reference evidence="1" key="1">
    <citation type="submission" date="2023-11" db="EMBL/GenBank/DDBJ databases">
        <authorList>
            <person name="Poullet M."/>
        </authorList>
    </citation>
    <scope>NUCLEOTIDE SEQUENCE</scope>
    <source>
        <strain evidence="1">E1834</strain>
    </source>
</reference>
<keyword evidence="2" id="KW-1185">Reference proteome</keyword>
<accession>A0ACB1APG9</accession>
<dbReference type="Proteomes" id="UP001497535">
    <property type="component" value="Unassembled WGS sequence"/>
</dbReference>
<gene>
    <name evidence="1" type="ORF">MENTE1834_LOCUS40355</name>
</gene>
<dbReference type="EMBL" id="CAVMJV010000095">
    <property type="protein sequence ID" value="CAK5093374.1"/>
    <property type="molecule type" value="Genomic_DNA"/>
</dbReference>
<comment type="caution">
    <text evidence="1">The sequence shown here is derived from an EMBL/GenBank/DDBJ whole genome shotgun (WGS) entry which is preliminary data.</text>
</comment>
<name>A0ACB1APG9_MELEN</name>
<evidence type="ECO:0000313" key="1">
    <source>
        <dbReference type="EMBL" id="CAK5093374.1"/>
    </source>
</evidence>
<proteinExistence type="predicted"/>
<evidence type="ECO:0000313" key="2">
    <source>
        <dbReference type="Proteomes" id="UP001497535"/>
    </source>
</evidence>
<sequence length="115" mass="13550">MADKLSKINLNLKEDKDEVNKKNKDLLEKNEQLQSQLKNCYKLIQEKNKKICSFEMQAKKLEKEKNDLSIKNVELKTQLVEVYKKIGEKIVRFLKLDKLGLNVMKKILLGRSPQF</sequence>
<protein>
    <submittedName>
        <fullName evidence="1">Uncharacterized protein</fullName>
    </submittedName>
</protein>
<organism evidence="1 2">
    <name type="scientific">Meloidogyne enterolobii</name>
    <name type="common">Root-knot nematode worm</name>
    <name type="synonym">Meloidogyne mayaguensis</name>
    <dbReference type="NCBI Taxonomy" id="390850"/>
    <lineage>
        <taxon>Eukaryota</taxon>
        <taxon>Metazoa</taxon>
        <taxon>Ecdysozoa</taxon>
        <taxon>Nematoda</taxon>
        <taxon>Chromadorea</taxon>
        <taxon>Rhabditida</taxon>
        <taxon>Tylenchina</taxon>
        <taxon>Tylenchomorpha</taxon>
        <taxon>Tylenchoidea</taxon>
        <taxon>Meloidogynidae</taxon>
        <taxon>Meloidogyninae</taxon>
        <taxon>Meloidogyne</taxon>
    </lineage>
</organism>